<dbReference type="EMBL" id="GGEC01011749">
    <property type="protein sequence ID" value="MBW92232.1"/>
    <property type="molecule type" value="Transcribed_RNA"/>
</dbReference>
<protein>
    <submittedName>
        <fullName evidence="1">Uncharacterized protein</fullName>
    </submittedName>
</protein>
<accession>A0A2P2JFK1</accession>
<organism evidence="1">
    <name type="scientific">Rhizophora mucronata</name>
    <name type="common">Asiatic mangrove</name>
    <dbReference type="NCBI Taxonomy" id="61149"/>
    <lineage>
        <taxon>Eukaryota</taxon>
        <taxon>Viridiplantae</taxon>
        <taxon>Streptophyta</taxon>
        <taxon>Embryophyta</taxon>
        <taxon>Tracheophyta</taxon>
        <taxon>Spermatophyta</taxon>
        <taxon>Magnoliopsida</taxon>
        <taxon>eudicotyledons</taxon>
        <taxon>Gunneridae</taxon>
        <taxon>Pentapetalae</taxon>
        <taxon>rosids</taxon>
        <taxon>fabids</taxon>
        <taxon>Malpighiales</taxon>
        <taxon>Rhizophoraceae</taxon>
        <taxon>Rhizophora</taxon>
    </lineage>
</organism>
<dbReference type="EMBL" id="GGEC01011750">
    <property type="protein sequence ID" value="MBW92233.1"/>
    <property type="molecule type" value="Transcribed_RNA"/>
</dbReference>
<sequence>MLQLPQLGLKDQLRALLHDRPQAHLLCTNLQTPQLTYLIQSLL</sequence>
<name>A0A2P2JFK1_RHIMU</name>
<reference evidence="1" key="1">
    <citation type="submission" date="2018-02" db="EMBL/GenBank/DDBJ databases">
        <title>Rhizophora mucronata_Transcriptome.</title>
        <authorList>
            <person name="Meera S.P."/>
            <person name="Sreeshan A."/>
            <person name="Augustine A."/>
        </authorList>
    </citation>
    <scope>NUCLEOTIDE SEQUENCE</scope>
    <source>
        <tissue evidence="1">Leaf</tissue>
    </source>
</reference>
<dbReference type="AlphaFoldDB" id="A0A2P2JFK1"/>
<proteinExistence type="predicted"/>
<evidence type="ECO:0000313" key="1">
    <source>
        <dbReference type="EMBL" id="MBW92232.1"/>
    </source>
</evidence>